<sequence length="120" mass="13840">MQTDTNTLCSKHIIKIHLYKLLSAAPRKKGGNFNALVYCFLIYLLVYLRLFFPCYILATMISMYIYVCPFSHLLPSSLLFLLLAISYLKYVYSSRCKLQGFVLSVLLLSFFDLLLFTGLV</sequence>
<evidence type="ECO:0000313" key="3">
    <source>
        <dbReference type="Proteomes" id="UP000663419"/>
    </source>
</evidence>
<evidence type="ECO:0000313" key="2">
    <source>
        <dbReference type="EMBL" id="QSS51399.1"/>
    </source>
</evidence>
<reference evidence="2" key="1">
    <citation type="submission" date="2021-01" db="EMBL/GenBank/DDBJ databases">
        <title>Chromosome-level genome assembly of a human fungal pathogen reveals clustering of transcriptionally co-regulated genes.</title>
        <authorList>
            <person name="Voorhies M."/>
            <person name="Cohen S."/>
            <person name="Shea T.P."/>
            <person name="Petrus S."/>
            <person name="Munoz J.F."/>
            <person name="Poplawski S."/>
            <person name="Goldman W.E."/>
            <person name="Michael T."/>
            <person name="Cuomo C.A."/>
            <person name="Sil A."/>
            <person name="Beyhan S."/>
        </authorList>
    </citation>
    <scope>NUCLEOTIDE SEQUENCE</scope>
    <source>
        <strain evidence="2">H88</strain>
    </source>
</reference>
<dbReference type="AlphaFoldDB" id="A0A8A1LBG4"/>
<gene>
    <name evidence="2" type="ORF">I7I53_06711</name>
</gene>
<proteinExistence type="predicted"/>
<accession>A0A8A1LBG4</accession>
<protein>
    <submittedName>
        <fullName evidence="2">Uncharacterized protein</fullName>
    </submittedName>
</protein>
<dbReference type="Proteomes" id="UP000663419">
    <property type="component" value="Chromosome 2"/>
</dbReference>
<evidence type="ECO:0000256" key="1">
    <source>
        <dbReference type="SAM" id="Phobius"/>
    </source>
</evidence>
<keyword evidence="1" id="KW-0472">Membrane</keyword>
<keyword evidence="1" id="KW-0812">Transmembrane</keyword>
<dbReference type="VEuPathDB" id="FungiDB:I7I53_06711"/>
<name>A0A8A1LBG4_AJEC8</name>
<dbReference type="EMBL" id="CP069103">
    <property type="protein sequence ID" value="QSS51399.1"/>
    <property type="molecule type" value="Genomic_DNA"/>
</dbReference>
<feature type="transmembrane region" description="Helical" evidence="1">
    <location>
        <begin position="35"/>
        <end position="58"/>
    </location>
</feature>
<feature type="transmembrane region" description="Helical" evidence="1">
    <location>
        <begin position="64"/>
        <end position="88"/>
    </location>
</feature>
<feature type="transmembrane region" description="Helical" evidence="1">
    <location>
        <begin position="100"/>
        <end position="119"/>
    </location>
</feature>
<keyword evidence="1" id="KW-1133">Transmembrane helix</keyword>
<organism evidence="2 3">
    <name type="scientific">Ajellomyces capsulatus (strain H88)</name>
    <name type="common">Darling's disease fungus</name>
    <name type="synonym">Histoplasma capsulatum</name>
    <dbReference type="NCBI Taxonomy" id="544711"/>
    <lineage>
        <taxon>Eukaryota</taxon>
        <taxon>Fungi</taxon>
        <taxon>Dikarya</taxon>
        <taxon>Ascomycota</taxon>
        <taxon>Pezizomycotina</taxon>
        <taxon>Eurotiomycetes</taxon>
        <taxon>Eurotiomycetidae</taxon>
        <taxon>Onygenales</taxon>
        <taxon>Ajellomycetaceae</taxon>
        <taxon>Histoplasma</taxon>
    </lineage>
</organism>